<comment type="caution">
    <text evidence="10">The sequence shown here is derived from an EMBL/GenBank/DDBJ whole genome shotgun (WGS) entry which is preliminary data.</text>
</comment>
<keyword evidence="8" id="KW-0963">Cytoplasm</keyword>
<evidence type="ECO:0000313" key="10">
    <source>
        <dbReference type="EMBL" id="MCT2400488.1"/>
    </source>
</evidence>
<feature type="domain" description="Cytosol aminopeptidase" evidence="9">
    <location>
        <begin position="332"/>
        <end position="339"/>
    </location>
</feature>
<protein>
    <recommendedName>
        <fullName evidence="8">Probable cytosol aminopeptidase</fullName>
        <ecNumber evidence="8">3.4.11.1</ecNumber>
    </recommendedName>
    <alternativeName>
        <fullName evidence="8">Leucine aminopeptidase</fullName>
        <shortName evidence="8">LAP</shortName>
        <ecNumber evidence="8">3.4.11.10</ecNumber>
    </alternativeName>
    <alternativeName>
        <fullName evidence="8">Leucyl aminopeptidase</fullName>
    </alternativeName>
</protein>
<dbReference type="NCBIfam" id="NF002077">
    <property type="entry name" value="PRK00913.2-4"/>
    <property type="match status" value="1"/>
</dbReference>
<reference evidence="10" key="1">
    <citation type="submission" date="2022-09" db="EMBL/GenBank/DDBJ databases">
        <title>Novosphingobium sp. Nov., a polycyclic aromatic hydrocarbon-degrading bacterium isolated form mangrove sediments in HongKong.</title>
        <authorList>
            <person name="Hu Z."/>
        </authorList>
    </citation>
    <scope>NUCLEOTIDE SEQUENCE</scope>
    <source>
        <strain evidence="10">HK4-1</strain>
    </source>
</reference>
<dbReference type="PANTHER" id="PTHR11963">
    <property type="entry name" value="LEUCINE AMINOPEPTIDASE-RELATED"/>
    <property type="match status" value="1"/>
</dbReference>
<dbReference type="InterPro" id="IPR023042">
    <property type="entry name" value="Peptidase_M17_leu_NH2_pept"/>
</dbReference>
<keyword evidence="4 8" id="KW-0031">Aminopeptidase</keyword>
<feature type="binding site" evidence="8">
    <location>
        <position position="257"/>
    </location>
    <ligand>
        <name>Mn(2+)</name>
        <dbReference type="ChEBI" id="CHEBI:29035"/>
        <label>2</label>
    </ligand>
</feature>
<comment type="subcellular location">
    <subcellularLocation>
        <location evidence="8">Cytoplasm</location>
    </subcellularLocation>
</comment>
<evidence type="ECO:0000256" key="5">
    <source>
        <dbReference type="ARBA" id="ARBA00022670"/>
    </source>
</evidence>
<comment type="similarity">
    <text evidence="3 8">Belongs to the peptidase M17 family.</text>
</comment>
<evidence type="ECO:0000256" key="2">
    <source>
        <dbReference type="ARBA" id="ARBA00000967"/>
    </source>
</evidence>
<dbReference type="PANTHER" id="PTHR11963:SF23">
    <property type="entry name" value="CYTOSOL AMINOPEPTIDASE"/>
    <property type="match status" value="1"/>
</dbReference>
<accession>A0ABT2I6N8</accession>
<keyword evidence="6 8" id="KW-0378">Hydrolase</keyword>
<comment type="catalytic activity">
    <reaction evidence="1 8">
        <text>Release of an N-terminal amino acid, Xaa-|-Yaa-, in which Xaa is preferably Leu, but may be other amino acids including Pro although not Arg or Lys, and Yaa may be Pro. Amino acid amides and methyl esters are also readily hydrolyzed, but rates on arylamides are exceedingly low.</text>
        <dbReference type="EC" id="3.4.11.1"/>
    </reaction>
</comment>
<comment type="catalytic activity">
    <reaction evidence="2 8">
        <text>Release of an N-terminal amino acid, preferentially leucine, but not glutamic or aspartic acids.</text>
        <dbReference type="EC" id="3.4.11.10"/>
    </reaction>
</comment>
<dbReference type="GO" id="GO:0004177">
    <property type="term" value="F:aminopeptidase activity"/>
    <property type="evidence" value="ECO:0007669"/>
    <property type="project" value="UniProtKB-KW"/>
</dbReference>
<organism evidence="10 11">
    <name type="scientific">Novosphingobium mangrovi</name>
    <name type="common">ex Huang et al. 2023</name>
    <dbReference type="NCBI Taxonomy" id="2976432"/>
    <lineage>
        <taxon>Bacteria</taxon>
        <taxon>Pseudomonadati</taxon>
        <taxon>Pseudomonadota</taxon>
        <taxon>Alphaproteobacteria</taxon>
        <taxon>Sphingomonadales</taxon>
        <taxon>Sphingomonadaceae</taxon>
        <taxon>Novosphingobium</taxon>
    </lineage>
</organism>
<name>A0ABT2I6N8_9SPHN</name>
<keyword evidence="8" id="KW-0479">Metal-binding</keyword>
<feature type="binding site" evidence="8">
    <location>
        <position position="336"/>
    </location>
    <ligand>
        <name>Mn(2+)</name>
        <dbReference type="ChEBI" id="CHEBI:29035"/>
        <label>1</label>
    </ligand>
</feature>
<dbReference type="PROSITE" id="PS00631">
    <property type="entry name" value="CYTOSOL_AP"/>
    <property type="match status" value="1"/>
</dbReference>
<evidence type="ECO:0000256" key="7">
    <source>
        <dbReference type="ARBA" id="ARBA00023211"/>
    </source>
</evidence>
<dbReference type="NCBIfam" id="NF002074">
    <property type="entry name" value="PRK00913.1-4"/>
    <property type="match status" value="1"/>
</dbReference>
<evidence type="ECO:0000259" key="9">
    <source>
        <dbReference type="PROSITE" id="PS00631"/>
    </source>
</evidence>
<feature type="binding site" evidence="8">
    <location>
        <position position="257"/>
    </location>
    <ligand>
        <name>Mn(2+)</name>
        <dbReference type="ChEBI" id="CHEBI:29035"/>
        <label>1</label>
    </ligand>
</feature>
<dbReference type="InterPro" id="IPR011356">
    <property type="entry name" value="Leucine_aapep/pepB"/>
</dbReference>
<evidence type="ECO:0000256" key="8">
    <source>
        <dbReference type="HAMAP-Rule" id="MF_00181"/>
    </source>
</evidence>
<feature type="binding site" evidence="8">
    <location>
        <position position="275"/>
    </location>
    <ligand>
        <name>Mn(2+)</name>
        <dbReference type="ChEBI" id="CHEBI:29035"/>
        <label>2</label>
    </ligand>
</feature>
<proteinExistence type="inferred from homology"/>
<dbReference type="InterPro" id="IPR000819">
    <property type="entry name" value="Peptidase_M17_C"/>
</dbReference>
<dbReference type="Proteomes" id="UP001165583">
    <property type="component" value="Unassembled WGS sequence"/>
</dbReference>
<feature type="binding site" evidence="8">
    <location>
        <position position="252"/>
    </location>
    <ligand>
        <name>Mn(2+)</name>
        <dbReference type="ChEBI" id="CHEBI:29035"/>
        <label>2</label>
    </ligand>
</feature>
<dbReference type="RefSeq" id="WP_260046535.1">
    <property type="nucleotide sequence ID" value="NZ_JANZXA010000008.1"/>
</dbReference>
<dbReference type="Pfam" id="PF00883">
    <property type="entry name" value="Peptidase_M17"/>
    <property type="match status" value="1"/>
</dbReference>
<dbReference type="EC" id="3.4.11.1" evidence="8"/>
<keyword evidence="11" id="KW-1185">Reference proteome</keyword>
<gene>
    <name evidence="8" type="primary">pepA</name>
    <name evidence="10" type="ORF">NZK81_13080</name>
</gene>
<evidence type="ECO:0000256" key="6">
    <source>
        <dbReference type="ARBA" id="ARBA00022801"/>
    </source>
</evidence>
<comment type="function">
    <text evidence="8">Presumably involved in the processing and regular turnover of intracellular proteins. Catalyzes the removal of unsubstituted N-terminal amino acids from various peptides.</text>
</comment>
<feature type="binding site" evidence="8">
    <location>
        <position position="334"/>
    </location>
    <ligand>
        <name>Mn(2+)</name>
        <dbReference type="ChEBI" id="CHEBI:29035"/>
        <label>1</label>
    </ligand>
</feature>
<keyword evidence="7 8" id="KW-0464">Manganese</keyword>
<evidence type="ECO:0000256" key="4">
    <source>
        <dbReference type="ARBA" id="ARBA00022438"/>
    </source>
</evidence>
<dbReference type="HAMAP" id="MF_00181">
    <property type="entry name" value="Cytosol_peptidase_M17"/>
    <property type="match status" value="1"/>
</dbReference>
<dbReference type="Gene3D" id="3.40.220.10">
    <property type="entry name" value="Leucine Aminopeptidase, subunit E, domain 1"/>
    <property type="match status" value="1"/>
</dbReference>
<dbReference type="EMBL" id="JANZXA010000008">
    <property type="protein sequence ID" value="MCT2400488.1"/>
    <property type="molecule type" value="Genomic_DNA"/>
</dbReference>
<evidence type="ECO:0000256" key="1">
    <source>
        <dbReference type="ARBA" id="ARBA00000135"/>
    </source>
</evidence>
<feature type="active site" evidence="8">
    <location>
        <position position="338"/>
    </location>
</feature>
<feature type="active site" evidence="8">
    <location>
        <position position="264"/>
    </location>
</feature>
<keyword evidence="5 8" id="KW-0645">Protease</keyword>
<dbReference type="Gene3D" id="3.40.630.10">
    <property type="entry name" value="Zn peptidases"/>
    <property type="match status" value="1"/>
</dbReference>
<dbReference type="InterPro" id="IPR043472">
    <property type="entry name" value="Macro_dom-like"/>
</dbReference>
<dbReference type="InterPro" id="IPR008283">
    <property type="entry name" value="Peptidase_M17_N"/>
</dbReference>
<feature type="binding site" evidence="8">
    <location>
        <position position="336"/>
    </location>
    <ligand>
        <name>Mn(2+)</name>
        <dbReference type="ChEBI" id="CHEBI:29035"/>
        <label>2</label>
    </ligand>
</feature>
<sequence>MQIQFLDASAATSARLVARIVNKDAVPADLEPVLAEAARMARFSGKAGQIFEGFVERGGQVVRVVLAGIGAGDAKDRKGAIEKAGASIVAKYLTSGETALALDLTGAGLSADEAVGALTGAVLRSWRHDVYRTKLADDKKPTLAVISVVGAPEGVEALWEVEQAVASGVALTRELVTEPANTIYPETFVERCKAPMEAAGLKLRVLDDKEMAALGMGSLLGVAQGSVRPARLLVMEWMGGAAGDKPVAFVGKGVTFDTGGISLKPPAGMEDMKWDMGGAGAVAGTMLALALRKAKANVVGVCGLVENMPDGNAQRPGDVVTSLSGQTIEVINTDAEGRLVLCDALTWVQREYSPVKIVDLATLTGAIIAALAHEYAGLFSNNDALAAELTAAGEATGDRLWRFPMGPAYDKQLDSAIADMKNVGTRFGGSITAAQFLKRFIENDTPWAHLDIAGTVWADKAGATWDKGATGFGVRVLDRFVRDTAEA</sequence>
<dbReference type="CDD" id="cd00433">
    <property type="entry name" value="Peptidase_M17"/>
    <property type="match status" value="1"/>
</dbReference>
<dbReference type="PRINTS" id="PR00481">
    <property type="entry name" value="LAMNOPPTDASE"/>
</dbReference>
<dbReference type="NCBIfam" id="NF002075">
    <property type="entry name" value="PRK00913.2-2"/>
    <property type="match status" value="1"/>
</dbReference>
<dbReference type="SUPFAM" id="SSF52949">
    <property type="entry name" value="Macro domain-like"/>
    <property type="match status" value="1"/>
</dbReference>
<dbReference type="SUPFAM" id="SSF53187">
    <property type="entry name" value="Zn-dependent exopeptidases"/>
    <property type="match status" value="1"/>
</dbReference>
<dbReference type="Pfam" id="PF02789">
    <property type="entry name" value="Peptidase_M17_N"/>
    <property type="match status" value="1"/>
</dbReference>
<comment type="cofactor">
    <cofactor evidence="8">
        <name>Mn(2+)</name>
        <dbReference type="ChEBI" id="CHEBI:29035"/>
    </cofactor>
    <text evidence="8">Binds 2 manganese ions per subunit.</text>
</comment>
<dbReference type="EC" id="3.4.11.10" evidence="8"/>
<evidence type="ECO:0000256" key="3">
    <source>
        <dbReference type="ARBA" id="ARBA00009528"/>
    </source>
</evidence>
<evidence type="ECO:0000313" key="11">
    <source>
        <dbReference type="Proteomes" id="UP001165583"/>
    </source>
</evidence>